<evidence type="ECO:0000313" key="5">
    <source>
        <dbReference type="EMBL" id="CAD8288925.1"/>
    </source>
</evidence>
<accession>A0A6U2F8Z1</accession>
<organism evidence="6">
    <name type="scientific">Chlamydomonas euryale</name>
    <dbReference type="NCBI Taxonomy" id="1486919"/>
    <lineage>
        <taxon>Eukaryota</taxon>
        <taxon>Viridiplantae</taxon>
        <taxon>Chlorophyta</taxon>
        <taxon>core chlorophytes</taxon>
        <taxon>Chlorophyceae</taxon>
        <taxon>CS clade</taxon>
        <taxon>Chlamydomonadales</taxon>
        <taxon>Chlamydomonadaceae</taxon>
        <taxon>Chlamydomonas</taxon>
    </lineage>
</organism>
<feature type="domain" description="Isopropylmalate dehydrogenase-like" evidence="4">
    <location>
        <begin position="56"/>
        <end position="389"/>
    </location>
</feature>
<dbReference type="AlphaFoldDB" id="A0A6U2F8Z1"/>
<evidence type="ECO:0000313" key="6">
    <source>
        <dbReference type="EMBL" id="CAD8288926.1"/>
    </source>
</evidence>
<protein>
    <recommendedName>
        <fullName evidence="4">Isopropylmalate dehydrogenase-like domain-containing protein</fullName>
    </recommendedName>
</protein>
<comment type="similarity">
    <text evidence="1">Belongs to the isocitrate and isopropylmalate dehydrogenases family.</text>
</comment>
<dbReference type="Pfam" id="PF00180">
    <property type="entry name" value="Iso_dh"/>
    <property type="match status" value="1"/>
</dbReference>
<dbReference type="SUPFAM" id="SSF53659">
    <property type="entry name" value="Isocitrate/Isopropylmalate dehydrogenase-like"/>
    <property type="match status" value="1"/>
</dbReference>
<dbReference type="InterPro" id="IPR004434">
    <property type="entry name" value="Isocitrate_DH_NAD"/>
</dbReference>
<dbReference type="GO" id="GO:0006102">
    <property type="term" value="P:isocitrate metabolic process"/>
    <property type="evidence" value="ECO:0007669"/>
    <property type="project" value="TreeGrafter"/>
</dbReference>
<keyword evidence="2" id="KW-0816">Tricarboxylic acid cycle</keyword>
<dbReference type="GO" id="GO:0005739">
    <property type="term" value="C:mitochondrion"/>
    <property type="evidence" value="ECO:0007669"/>
    <property type="project" value="TreeGrafter"/>
</dbReference>
<dbReference type="PANTHER" id="PTHR11835">
    <property type="entry name" value="DECARBOXYLATING DEHYDROGENASES-ISOCITRATE, ISOPROPYLMALATE, TARTRATE"/>
    <property type="match status" value="1"/>
</dbReference>
<dbReference type="EMBL" id="HBEC01019079">
    <property type="protein sequence ID" value="CAD8288925.1"/>
    <property type="molecule type" value="Transcribed_RNA"/>
</dbReference>
<gene>
    <name evidence="5" type="ORF">CEUR00632_LOCUS8964</name>
    <name evidence="6" type="ORF">CEUR00632_LOCUS8965</name>
</gene>
<evidence type="ECO:0000256" key="1">
    <source>
        <dbReference type="ARBA" id="ARBA00007769"/>
    </source>
</evidence>
<proteinExistence type="inferred from homology"/>
<evidence type="ECO:0000259" key="4">
    <source>
        <dbReference type="SMART" id="SM01329"/>
    </source>
</evidence>
<dbReference type="GO" id="GO:0004449">
    <property type="term" value="F:isocitrate dehydrogenase (NAD+) activity"/>
    <property type="evidence" value="ECO:0007669"/>
    <property type="project" value="TreeGrafter"/>
</dbReference>
<dbReference type="SMART" id="SM01329">
    <property type="entry name" value="Iso_dh"/>
    <property type="match status" value="1"/>
</dbReference>
<dbReference type="Gene3D" id="3.40.718.10">
    <property type="entry name" value="Isopropylmalate Dehydrogenase"/>
    <property type="match status" value="1"/>
</dbReference>
<dbReference type="NCBIfam" id="TIGR00175">
    <property type="entry name" value="mito_nad_idh"/>
    <property type="match status" value="1"/>
</dbReference>
<sequence>MLPKAAGSLLARAGATASEALFGSATLGAAASAAPRSAARGLMTTVHSPGDGRTRTVTLIPGDGVGPEITNVVTKVVGALGAPIVWERFDSLSGSVGGKTATDVPKDVIESIKRNGVCLKGTLFTHINSYKFTDSQSLNVQLRKQLDMHVNLVHGFSIPGVPSRFQNLDIVVIRENTEGEYSGLEHETVEGVVESLKIITYEKSLRTAQYAFEYAQLNNREKVTAVHKANIMKLGDGMFLKAVREVAKNFPNVKFEEMIVDNTCMQLVSNPHQFDVMVTPNLYGNLAANIVAGLCGGHGVVPGANVGNGIGIFEQGARKTAVDLAGTGKANPTALLLATSMMMHHMGLHKYSDRLEQAILKVYTDPDSKKLVTPDVGGTGTTVSFADAVMKRMSA</sequence>
<name>A0A6U2F8Z1_9CHLO</name>
<evidence type="ECO:0000256" key="3">
    <source>
        <dbReference type="ARBA" id="ARBA00022946"/>
    </source>
</evidence>
<dbReference type="InterPro" id="IPR024084">
    <property type="entry name" value="IsoPropMal-DH-like_dom"/>
</dbReference>
<reference evidence="6" key="1">
    <citation type="submission" date="2021-01" db="EMBL/GenBank/DDBJ databases">
        <authorList>
            <person name="Corre E."/>
            <person name="Pelletier E."/>
            <person name="Niang G."/>
            <person name="Scheremetjew M."/>
            <person name="Finn R."/>
            <person name="Kale V."/>
            <person name="Holt S."/>
            <person name="Cochrane G."/>
            <person name="Meng A."/>
            <person name="Brown T."/>
            <person name="Cohen L."/>
        </authorList>
    </citation>
    <scope>NUCLEOTIDE SEQUENCE</scope>
    <source>
        <strain evidence="6">CCMP219</strain>
    </source>
</reference>
<dbReference type="PANTHER" id="PTHR11835:SF42">
    <property type="entry name" value="ISOCITRATE DEHYDROGENASE [NAD] SUBUNIT BETA, MITOCHONDRIAL"/>
    <property type="match status" value="1"/>
</dbReference>
<keyword evidence="3" id="KW-0809">Transit peptide</keyword>
<dbReference type="GO" id="GO:0006099">
    <property type="term" value="P:tricarboxylic acid cycle"/>
    <property type="evidence" value="ECO:0007669"/>
    <property type="project" value="UniProtKB-KW"/>
</dbReference>
<evidence type="ECO:0000256" key="2">
    <source>
        <dbReference type="ARBA" id="ARBA00022532"/>
    </source>
</evidence>
<dbReference type="EMBL" id="HBEC01019080">
    <property type="protein sequence ID" value="CAD8288926.1"/>
    <property type="molecule type" value="Transcribed_RNA"/>
</dbReference>